<dbReference type="RefSeq" id="WP_263545579.1">
    <property type="nucleotide sequence ID" value="NZ_JAOVZO020000017.1"/>
</dbReference>
<evidence type="ECO:0000313" key="2">
    <source>
        <dbReference type="Proteomes" id="UP001139971"/>
    </source>
</evidence>
<sequence length="76" mass="7712">MNSFSIRNGAPIAELSAALAGAAHAQTANWTVVGGQNPVVPMAPMQAAGDRAIESAGWTDGGSRWGFWTSQAPDAG</sequence>
<name>A0A9X3YLF7_9GAMM</name>
<accession>A0A9X3YLF7</accession>
<dbReference type="Proteomes" id="UP001139971">
    <property type="component" value="Unassembled WGS sequence"/>
</dbReference>
<evidence type="ECO:0000313" key="1">
    <source>
        <dbReference type="EMBL" id="MDC8013370.1"/>
    </source>
</evidence>
<protein>
    <submittedName>
        <fullName evidence="1">Uncharacterized protein</fullName>
    </submittedName>
</protein>
<organism evidence="1 2">
    <name type="scientific">Tahibacter soli</name>
    <dbReference type="NCBI Taxonomy" id="2983605"/>
    <lineage>
        <taxon>Bacteria</taxon>
        <taxon>Pseudomonadati</taxon>
        <taxon>Pseudomonadota</taxon>
        <taxon>Gammaproteobacteria</taxon>
        <taxon>Lysobacterales</taxon>
        <taxon>Rhodanobacteraceae</taxon>
        <taxon>Tahibacter</taxon>
    </lineage>
</organism>
<gene>
    <name evidence="1" type="ORF">OD750_012570</name>
</gene>
<proteinExistence type="predicted"/>
<dbReference type="EMBL" id="JAOVZO020000017">
    <property type="protein sequence ID" value="MDC8013370.1"/>
    <property type="molecule type" value="Genomic_DNA"/>
</dbReference>
<dbReference type="AlphaFoldDB" id="A0A9X3YLF7"/>
<reference evidence="1" key="1">
    <citation type="submission" date="2023-02" db="EMBL/GenBank/DDBJ databases">
        <title>Tahibacter soli sp. nov. isolated from soil.</title>
        <authorList>
            <person name="Baek J.H."/>
            <person name="Lee J.K."/>
            <person name="Choi D.G."/>
            <person name="Jeon C.O."/>
        </authorList>
    </citation>
    <scope>NUCLEOTIDE SEQUENCE</scope>
    <source>
        <strain evidence="1">BL</strain>
    </source>
</reference>
<comment type="caution">
    <text evidence="1">The sequence shown here is derived from an EMBL/GenBank/DDBJ whole genome shotgun (WGS) entry which is preliminary data.</text>
</comment>
<keyword evidence="2" id="KW-1185">Reference proteome</keyword>